<keyword evidence="1" id="KW-1133">Transmembrane helix</keyword>
<dbReference type="PROSITE" id="PS51257">
    <property type="entry name" value="PROKAR_LIPOPROTEIN"/>
    <property type="match status" value="1"/>
</dbReference>
<feature type="transmembrane region" description="Helical" evidence="1">
    <location>
        <begin position="61"/>
        <end position="84"/>
    </location>
</feature>
<keyword evidence="3" id="KW-1185">Reference proteome</keyword>
<dbReference type="AlphaFoldDB" id="A0AAP0S3V7"/>
<organism evidence="2 3">
    <name type="scientific">Liquidambar formosana</name>
    <name type="common">Formosan gum</name>
    <dbReference type="NCBI Taxonomy" id="63359"/>
    <lineage>
        <taxon>Eukaryota</taxon>
        <taxon>Viridiplantae</taxon>
        <taxon>Streptophyta</taxon>
        <taxon>Embryophyta</taxon>
        <taxon>Tracheophyta</taxon>
        <taxon>Spermatophyta</taxon>
        <taxon>Magnoliopsida</taxon>
        <taxon>eudicotyledons</taxon>
        <taxon>Gunneridae</taxon>
        <taxon>Pentapetalae</taxon>
        <taxon>Saxifragales</taxon>
        <taxon>Altingiaceae</taxon>
        <taxon>Liquidambar</taxon>
    </lineage>
</organism>
<evidence type="ECO:0000313" key="2">
    <source>
        <dbReference type="EMBL" id="KAK9290007.1"/>
    </source>
</evidence>
<comment type="caution">
    <text evidence="2">The sequence shown here is derived from an EMBL/GenBank/DDBJ whole genome shotgun (WGS) entry which is preliminary data.</text>
</comment>
<gene>
    <name evidence="2" type="ORF">L1049_008170</name>
</gene>
<keyword evidence="1" id="KW-0472">Membrane</keyword>
<reference evidence="2 3" key="1">
    <citation type="journal article" date="2024" name="Plant J.">
        <title>Genome sequences and population genomics reveal climatic adaptation and genomic divergence between two closely related sweetgum species.</title>
        <authorList>
            <person name="Xu W.Q."/>
            <person name="Ren C.Q."/>
            <person name="Zhang X.Y."/>
            <person name="Comes H.P."/>
            <person name="Liu X.H."/>
            <person name="Li Y.G."/>
            <person name="Kettle C.J."/>
            <person name="Jalonen R."/>
            <person name="Gaisberger H."/>
            <person name="Ma Y.Z."/>
            <person name="Qiu Y.X."/>
        </authorList>
    </citation>
    <scope>NUCLEOTIDE SEQUENCE [LARGE SCALE GENOMIC DNA]</scope>
    <source>
        <strain evidence="2">Hangzhou</strain>
    </source>
</reference>
<dbReference type="EMBL" id="JBBPBK010000002">
    <property type="protein sequence ID" value="KAK9290007.1"/>
    <property type="molecule type" value="Genomic_DNA"/>
</dbReference>
<name>A0AAP0S3V7_LIQFO</name>
<protein>
    <submittedName>
        <fullName evidence="2">Uncharacterized protein</fullName>
    </submittedName>
</protein>
<proteinExistence type="predicted"/>
<dbReference type="Proteomes" id="UP001415857">
    <property type="component" value="Unassembled WGS sequence"/>
</dbReference>
<evidence type="ECO:0000256" key="1">
    <source>
        <dbReference type="SAM" id="Phobius"/>
    </source>
</evidence>
<sequence>MNILHLKGLTPNGLAAALLACGGLTKVKLQASFKSKLPHLLFQHLEARGCVFQWRDKVFQVFLFTCLKFYIAFLLLLLLLFGGWPNLVATYPTRWGDTCIHCLSCSLSNPLFPSII</sequence>
<evidence type="ECO:0000313" key="3">
    <source>
        <dbReference type="Proteomes" id="UP001415857"/>
    </source>
</evidence>
<keyword evidence="1" id="KW-0812">Transmembrane</keyword>
<accession>A0AAP0S3V7</accession>